<evidence type="ECO:0000313" key="1">
    <source>
        <dbReference type="EMBL" id="BBY60820.1"/>
    </source>
</evidence>
<proteinExistence type="predicted"/>
<dbReference type="AlphaFoldDB" id="A0A7I7SW07"/>
<reference evidence="1 2" key="1">
    <citation type="journal article" date="2019" name="Emerg. Microbes Infect.">
        <title>Comprehensive subspecies identification of 175 nontuberculous mycobacteria species based on 7547 genomic profiles.</title>
        <authorList>
            <person name="Matsumoto Y."/>
            <person name="Kinjo T."/>
            <person name="Motooka D."/>
            <person name="Nabeya D."/>
            <person name="Jung N."/>
            <person name="Uechi K."/>
            <person name="Horii T."/>
            <person name="Iida T."/>
            <person name="Fujita J."/>
            <person name="Nakamura S."/>
        </authorList>
    </citation>
    <scope>NUCLEOTIDE SEQUENCE [LARGE SCALE GENOMIC DNA]</scope>
    <source>
        <strain evidence="1 2">JCM 30395</strain>
    </source>
</reference>
<accession>A0A7I7SW07</accession>
<dbReference type="Gene3D" id="3.20.20.140">
    <property type="entry name" value="Metal-dependent hydrolases"/>
    <property type="match status" value="1"/>
</dbReference>
<evidence type="ECO:0008006" key="3">
    <source>
        <dbReference type="Google" id="ProtNLM"/>
    </source>
</evidence>
<dbReference type="Proteomes" id="UP000466445">
    <property type="component" value="Chromosome"/>
</dbReference>
<gene>
    <name evidence="1" type="ORF">MSAR_39560</name>
</gene>
<organism evidence="1 2">
    <name type="scientific">Mycolicibacterium sarraceniae</name>
    <dbReference type="NCBI Taxonomy" id="1534348"/>
    <lineage>
        <taxon>Bacteria</taxon>
        <taxon>Bacillati</taxon>
        <taxon>Actinomycetota</taxon>
        <taxon>Actinomycetes</taxon>
        <taxon>Mycobacteriales</taxon>
        <taxon>Mycobacteriaceae</taxon>
        <taxon>Mycolicibacterium</taxon>
    </lineage>
</organism>
<evidence type="ECO:0000313" key="2">
    <source>
        <dbReference type="Proteomes" id="UP000466445"/>
    </source>
</evidence>
<name>A0A7I7SW07_9MYCO</name>
<keyword evidence="2" id="KW-1185">Reference proteome</keyword>
<dbReference type="KEGG" id="msar:MSAR_39560"/>
<sequence length="124" mass="13816">MVGTVSCHDHIANVPLVDNHLHGYWLTPGDRRRFENGLNEANIEPLADVASGFDSQLCFAVRAHCAPLLGLPEHVDPHSYWDRRHEMTEDQLARVFLPAAGDDADAFRRGRLDRAGERPIPVVG</sequence>
<protein>
    <recommendedName>
        <fullName evidence="3">Amidohydrolase</fullName>
    </recommendedName>
</protein>
<dbReference type="EMBL" id="AP022595">
    <property type="protein sequence ID" value="BBY60820.1"/>
    <property type="molecule type" value="Genomic_DNA"/>
</dbReference>